<evidence type="ECO:0000256" key="6">
    <source>
        <dbReference type="ARBA" id="ARBA00022989"/>
    </source>
</evidence>
<dbReference type="PANTHER" id="PTHR22911:SF137">
    <property type="entry name" value="SOLUTE CARRIER FAMILY 35 MEMBER G2-RELATED"/>
    <property type="match status" value="1"/>
</dbReference>
<comment type="similarity">
    <text evidence="2">Belongs to the EamA transporter family.</text>
</comment>
<feature type="transmembrane region" description="Helical" evidence="8">
    <location>
        <begin position="215"/>
        <end position="237"/>
    </location>
</feature>
<sequence length="316" mass="35451">MENQASLSKNDNKKIGILYGTIAFIAWGFLPLYWKLLNQIPALEILAHRITWSFVFVTILLLLKGDFKRLKEVFKSRKNTVLIIFASVFITVNWFTYIWSVNSNYVVQASMGYYINPLVVSLLSMLVLKERFNAGQMIALILATIGVLVLTIQYGRIPWIALILATTFAFYGLTKKLLTVDSITGLALETMIITPAALSFIIYRQVTGVGSLSTIPIPVLILLMLSGVATATPLLWFAKGAQMVELSTIGFLQYIAPTISLFLGIFLFKEEFSQTHFISFSFIWVALIIYTISITRGNIYKIKEKSEAVSAKKPSM</sequence>
<evidence type="ECO:0000256" key="1">
    <source>
        <dbReference type="ARBA" id="ARBA00004651"/>
    </source>
</evidence>
<dbReference type="SUPFAM" id="SSF103481">
    <property type="entry name" value="Multidrug resistance efflux transporter EmrE"/>
    <property type="match status" value="2"/>
</dbReference>
<evidence type="ECO:0000256" key="4">
    <source>
        <dbReference type="ARBA" id="ARBA00022475"/>
    </source>
</evidence>
<keyword evidence="3" id="KW-0813">Transport</keyword>
<dbReference type="NCBIfam" id="TIGR00688">
    <property type="entry name" value="rarD"/>
    <property type="match status" value="1"/>
</dbReference>
<organism evidence="10 11">
    <name type="scientific">Alkaliphilus pronyensis</name>
    <dbReference type="NCBI Taxonomy" id="1482732"/>
    <lineage>
        <taxon>Bacteria</taxon>
        <taxon>Bacillati</taxon>
        <taxon>Bacillota</taxon>
        <taxon>Clostridia</taxon>
        <taxon>Peptostreptococcales</taxon>
        <taxon>Natronincolaceae</taxon>
        <taxon>Alkaliphilus</taxon>
    </lineage>
</organism>
<evidence type="ECO:0000256" key="8">
    <source>
        <dbReference type="SAM" id="Phobius"/>
    </source>
</evidence>
<protein>
    <submittedName>
        <fullName evidence="10">EamA family transporter RarD</fullName>
    </submittedName>
</protein>
<evidence type="ECO:0000256" key="2">
    <source>
        <dbReference type="ARBA" id="ARBA00007362"/>
    </source>
</evidence>
<evidence type="ECO:0000256" key="5">
    <source>
        <dbReference type="ARBA" id="ARBA00022692"/>
    </source>
</evidence>
<evidence type="ECO:0000313" key="11">
    <source>
        <dbReference type="Proteomes" id="UP000432715"/>
    </source>
</evidence>
<feature type="transmembrane region" description="Helical" evidence="8">
    <location>
        <begin position="16"/>
        <end position="34"/>
    </location>
</feature>
<feature type="transmembrane region" description="Helical" evidence="8">
    <location>
        <begin position="186"/>
        <end position="203"/>
    </location>
</feature>
<dbReference type="PANTHER" id="PTHR22911">
    <property type="entry name" value="ACYL-MALONYL CONDENSING ENZYME-RELATED"/>
    <property type="match status" value="1"/>
</dbReference>
<comment type="caution">
    <text evidence="10">The sequence shown here is derived from an EMBL/GenBank/DDBJ whole genome shotgun (WGS) entry which is preliminary data.</text>
</comment>
<gene>
    <name evidence="10" type="primary">rarD</name>
    <name evidence="10" type="ORF">F8154_01000</name>
</gene>
<feature type="transmembrane region" description="Helical" evidence="8">
    <location>
        <begin position="157"/>
        <end position="174"/>
    </location>
</feature>
<dbReference type="RefSeq" id="WP_151859721.1">
    <property type="nucleotide sequence ID" value="NZ_WBZC01000003.1"/>
</dbReference>
<reference evidence="10 11" key="1">
    <citation type="submission" date="2019-10" db="EMBL/GenBank/DDBJ databases">
        <title>Alkaliphilus serpentinus sp. nov. and Alkaliphilus pronyensis sp. nov., two novel anaerobic alkaliphilic species isolated from the serpentinized-hosted hydrothermal field of the Prony Bay (New Caledonia).</title>
        <authorList>
            <person name="Postec A."/>
        </authorList>
    </citation>
    <scope>NUCLEOTIDE SEQUENCE [LARGE SCALE GENOMIC DNA]</scope>
    <source>
        <strain evidence="10 11">LacV</strain>
    </source>
</reference>
<feature type="transmembrane region" description="Helical" evidence="8">
    <location>
        <begin position="111"/>
        <end position="128"/>
    </location>
</feature>
<name>A0A6I0FFH5_9FIRM</name>
<keyword evidence="5 8" id="KW-0812">Transmembrane</keyword>
<evidence type="ECO:0000313" key="10">
    <source>
        <dbReference type="EMBL" id="KAB3539042.1"/>
    </source>
</evidence>
<keyword evidence="7 8" id="KW-0472">Membrane</keyword>
<keyword evidence="11" id="KW-1185">Reference proteome</keyword>
<dbReference type="Proteomes" id="UP000432715">
    <property type="component" value="Unassembled WGS sequence"/>
</dbReference>
<dbReference type="InterPro" id="IPR037185">
    <property type="entry name" value="EmrE-like"/>
</dbReference>
<dbReference type="InterPro" id="IPR004626">
    <property type="entry name" value="RarD"/>
</dbReference>
<evidence type="ECO:0000259" key="9">
    <source>
        <dbReference type="Pfam" id="PF00892"/>
    </source>
</evidence>
<keyword evidence="6 8" id="KW-1133">Transmembrane helix</keyword>
<proteinExistence type="inferred from homology"/>
<accession>A0A6I0FFH5</accession>
<feature type="transmembrane region" description="Helical" evidence="8">
    <location>
        <begin position="79"/>
        <end position="99"/>
    </location>
</feature>
<feature type="transmembrane region" description="Helical" evidence="8">
    <location>
        <begin position="135"/>
        <end position="151"/>
    </location>
</feature>
<evidence type="ECO:0000256" key="3">
    <source>
        <dbReference type="ARBA" id="ARBA00022448"/>
    </source>
</evidence>
<dbReference type="InterPro" id="IPR000620">
    <property type="entry name" value="EamA_dom"/>
</dbReference>
<feature type="transmembrane region" description="Helical" evidence="8">
    <location>
        <begin position="274"/>
        <end position="295"/>
    </location>
</feature>
<evidence type="ECO:0000256" key="7">
    <source>
        <dbReference type="ARBA" id="ARBA00023136"/>
    </source>
</evidence>
<dbReference type="OrthoDB" id="369870at2"/>
<feature type="transmembrane region" description="Helical" evidence="8">
    <location>
        <begin position="249"/>
        <end position="268"/>
    </location>
</feature>
<dbReference type="GO" id="GO:0005886">
    <property type="term" value="C:plasma membrane"/>
    <property type="evidence" value="ECO:0007669"/>
    <property type="project" value="UniProtKB-SubCell"/>
</dbReference>
<feature type="domain" description="EamA" evidence="9">
    <location>
        <begin position="15"/>
        <end position="151"/>
    </location>
</feature>
<dbReference type="AlphaFoldDB" id="A0A6I0FFH5"/>
<comment type="subcellular location">
    <subcellularLocation>
        <location evidence="1">Cell membrane</location>
        <topology evidence="1">Multi-pass membrane protein</topology>
    </subcellularLocation>
</comment>
<dbReference type="EMBL" id="WBZC01000003">
    <property type="protein sequence ID" value="KAB3539042.1"/>
    <property type="molecule type" value="Genomic_DNA"/>
</dbReference>
<keyword evidence="4" id="KW-1003">Cell membrane</keyword>
<dbReference type="Pfam" id="PF00892">
    <property type="entry name" value="EamA"/>
    <property type="match status" value="1"/>
</dbReference>